<name>A0ACD5H4Z8_9PROT</name>
<dbReference type="Proteomes" id="UP000470022">
    <property type="component" value="Chromosome"/>
</dbReference>
<sequence length="136" mass="14459">MTSGITAYGSYLRVMARTFAMGGDEPVLLEEGNSSLSIQNAAKTFGRADCAAGQRCSALRLLCVQEEMVEEVLAMLGGAMQELTIGPAVDYATDVPPVIDAEAQATLLAQITRLEQGGARLLMRTAWPAEMQAMAM</sequence>
<organism evidence="1 2">
    <name type="scientific">Acidithiobacillus ferrianus</name>
    <dbReference type="NCBI Taxonomy" id="2678518"/>
    <lineage>
        <taxon>Bacteria</taxon>
        <taxon>Pseudomonadati</taxon>
        <taxon>Pseudomonadota</taxon>
        <taxon>Acidithiobacillia</taxon>
        <taxon>Acidithiobacillales</taxon>
        <taxon>Acidithiobacillaceae</taxon>
        <taxon>Acidithiobacillus</taxon>
    </lineage>
</organism>
<protein>
    <submittedName>
        <fullName evidence="1">Aldehyde dehydrogenase family protein</fullName>
    </submittedName>
</protein>
<dbReference type="EMBL" id="CP127523">
    <property type="protein sequence ID" value="XRI68481.1"/>
    <property type="molecule type" value="Genomic_DNA"/>
</dbReference>
<gene>
    <name evidence="1" type="ORF">GL267_012085</name>
</gene>
<evidence type="ECO:0000313" key="2">
    <source>
        <dbReference type="Proteomes" id="UP000470022"/>
    </source>
</evidence>
<proteinExistence type="predicted"/>
<keyword evidence="2" id="KW-1185">Reference proteome</keyword>
<evidence type="ECO:0000313" key="1">
    <source>
        <dbReference type="EMBL" id="XRI68481.1"/>
    </source>
</evidence>
<reference evidence="1" key="1">
    <citation type="submission" date="2023-06" db="EMBL/GenBank/DDBJ databases">
        <title>Complete and circular genome of Acidithiobacillus ferrianus DSM 107098.</title>
        <authorList>
            <person name="Norris P.R."/>
            <person name="Falagan C."/>
            <person name="Moya-Beltran A."/>
            <person name="Castro M."/>
            <person name="Quatrini R."/>
            <person name="Johnson D.B."/>
        </authorList>
    </citation>
    <scope>NUCLEOTIDE SEQUENCE</scope>
    <source>
        <strain evidence="1">MG</strain>
    </source>
</reference>
<accession>A0ACD5H4Z8</accession>